<keyword evidence="2" id="KW-1133">Transmembrane helix</keyword>
<evidence type="ECO:0000259" key="3">
    <source>
        <dbReference type="Pfam" id="PF02397"/>
    </source>
</evidence>
<dbReference type="PANTHER" id="PTHR30576">
    <property type="entry name" value="COLANIC BIOSYNTHESIS UDP-GLUCOSE LIPID CARRIER TRANSFERASE"/>
    <property type="match status" value="1"/>
</dbReference>
<evidence type="ECO:0000256" key="2">
    <source>
        <dbReference type="SAM" id="Phobius"/>
    </source>
</evidence>
<dbReference type="InterPro" id="IPR003362">
    <property type="entry name" value="Bact_transf"/>
</dbReference>
<feature type="domain" description="Bacterial sugar transferase" evidence="3">
    <location>
        <begin position="240"/>
        <end position="424"/>
    </location>
</feature>
<sequence length="431" mass="49732">MNTKHKNFNKVYFAFSDLFALNIINLATLSYIDRYSVNLFLYIVFCIFSNICWTICSFTSAMYLNSGWLNSQRIFSRTCIAFICYNCFSYLFALSLLRSGNNSYIFYDICYFALFLSFTRSSYIILSSYTYKTDGHSKKNGVIDRNDLNSSLSSANGINGSVNYDEENPFAESYATKQAKSQPALYKLAEPNSQSFAGCKFELKSNRFLENKYQTGFIKNTTAISLRNDPLSDISALMQKRVFDVIIASFILLFLLSWLIPILAVLIKLDSRGPVFFTQLRSGKNNIPFRIIKLRSLRRNIDADSRQVTRGDGRITQLGRFLRKTNLDELPQFFNVLAGNMSIIGSRPHMLKHTEEYALLHNNYMLRHSTKPGITGWAQVNGYRGEIKEPQQLQKRIEHDIWYMENWNIALDFKIVYLTVIKTLFGDENAF</sequence>
<accession>A0A562U541</accession>
<feature type="transmembrane region" description="Helical" evidence="2">
    <location>
        <begin position="74"/>
        <end position="97"/>
    </location>
</feature>
<comment type="caution">
    <text evidence="4">The sequence shown here is derived from an EMBL/GenBank/DDBJ whole genome shotgun (WGS) entry which is preliminary data.</text>
</comment>
<feature type="transmembrane region" description="Helical" evidence="2">
    <location>
        <begin position="39"/>
        <end position="62"/>
    </location>
</feature>
<feature type="transmembrane region" description="Helical" evidence="2">
    <location>
        <begin position="245"/>
        <end position="267"/>
    </location>
</feature>
<dbReference type="AlphaFoldDB" id="A0A562U541"/>
<feature type="transmembrane region" description="Helical" evidence="2">
    <location>
        <begin position="12"/>
        <end position="32"/>
    </location>
</feature>
<dbReference type="PANTHER" id="PTHR30576:SF0">
    <property type="entry name" value="UNDECAPRENYL-PHOSPHATE N-ACETYLGALACTOSAMINYL 1-PHOSPHATE TRANSFERASE-RELATED"/>
    <property type="match status" value="1"/>
</dbReference>
<comment type="similarity">
    <text evidence="1">Belongs to the bacterial sugar transferase family.</text>
</comment>
<reference evidence="4 5" key="1">
    <citation type="submission" date="2019-07" db="EMBL/GenBank/DDBJ databases">
        <title>Genomic Encyclopedia of Archaeal and Bacterial Type Strains, Phase II (KMG-II): from individual species to whole genera.</title>
        <authorList>
            <person name="Goeker M."/>
        </authorList>
    </citation>
    <scope>NUCLEOTIDE SEQUENCE [LARGE SCALE GENOMIC DNA]</scope>
    <source>
        <strain evidence="4 5">ATCC BAA-1854</strain>
    </source>
</reference>
<protein>
    <submittedName>
        <fullName evidence="4">Putative colanic acid biosynthesis UDP-glucose lipid carrier transferase</fullName>
    </submittedName>
</protein>
<proteinExistence type="inferred from homology"/>
<keyword evidence="2" id="KW-0812">Transmembrane</keyword>
<gene>
    <name evidence="4" type="ORF">JN11_01905</name>
</gene>
<dbReference type="Proteomes" id="UP000317010">
    <property type="component" value="Unassembled WGS sequence"/>
</dbReference>
<dbReference type="OrthoDB" id="9808602at2"/>
<dbReference type="GO" id="GO:0016780">
    <property type="term" value="F:phosphotransferase activity, for other substituted phosphate groups"/>
    <property type="evidence" value="ECO:0007669"/>
    <property type="project" value="TreeGrafter"/>
</dbReference>
<evidence type="ECO:0000313" key="5">
    <source>
        <dbReference type="Proteomes" id="UP000317010"/>
    </source>
</evidence>
<dbReference type="EMBL" id="VLLI01000005">
    <property type="protein sequence ID" value="TWJ00649.1"/>
    <property type="molecule type" value="Genomic_DNA"/>
</dbReference>
<keyword evidence="4" id="KW-0808">Transferase</keyword>
<keyword evidence="5" id="KW-1185">Reference proteome</keyword>
<keyword evidence="2" id="KW-0472">Membrane</keyword>
<evidence type="ECO:0000313" key="4">
    <source>
        <dbReference type="EMBL" id="TWJ00649.1"/>
    </source>
</evidence>
<name>A0A562U541_9SPHI</name>
<dbReference type="Pfam" id="PF02397">
    <property type="entry name" value="Bac_transf"/>
    <property type="match status" value="1"/>
</dbReference>
<evidence type="ECO:0000256" key="1">
    <source>
        <dbReference type="ARBA" id="ARBA00006464"/>
    </source>
</evidence>
<feature type="transmembrane region" description="Helical" evidence="2">
    <location>
        <begin position="104"/>
        <end position="126"/>
    </location>
</feature>
<organism evidence="4 5">
    <name type="scientific">Mucilaginibacter frigoritolerans</name>
    <dbReference type="NCBI Taxonomy" id="652788"/>
    <lineage>
        <taxon>Bacteria</taxon>
        <taxon>Pseudomonadati</taxon>
        <taxon>Bacteroidota</taxon>
        <taxon>Sphingobacteriia</taxon>
        <taxon>Sphingobacteriales</taxon>
        <taxon>Sphingobacteriaceae</taxon>
        <taxon>Mucilaginibacter</taxon>
    </lineage>
</organism>